<feature type="domain" description="Putative regulatory protein FmdB zinc ribbon" evidence="1">
    <location>
        <begin position="1"/>
        <end position="43"/>
    </location>
</feature>
<dbReference type="NCBIfam" id="TIGR02605">
    <property type="entry name" value="CxxC_CxxC_SSSS"/>
    <property type="match status" value="1"/>
</dbReference>
<evidence type="ECO:0000259" key="1">
    <source>
        <dbReference type="SMART" id="SM00834"/>
    </source>
</evidence>
<dbReference type="Pfam" id="PF09723">
    <property type="entry name" value="Zn_ribbon_8"/>
    <property type="match status" value="1"/>
</dbReference>
<evidence type="ECO:0000313" key="3">
    <source>
        <dbReference type="Proteomes" id="UP000285961"/>
    </source>
</evidence>
<proteinExistence type="predicted"/>
<gene>
    <name evidence="2" type="ORF">C4532_18170</name>
</gene>
<comment type="caution">
    <text evidence="2">The sequence shown here is derived from an EMBL/GenBank/DDBJ whole genome shotgun (WGS) entry which is preliminary data.</text>
</comment>
<sequence>MPIYEFRCAQCGHVSEMLIRTNLEKEALSCPECGSPRVERLISAPNIPKTTVASATRCGKGTPCCGSSTPCEKPPCS</sequence>
<dbReference type="Proteomes" id="UP000285961">
    <property type="component" value="Unassembled WGS sequence"/>
</dbReference>
<dbReference type="EMBL" id="QZKI01000131">
    <property type="protein sequence ID" value="RJP64986.1"/>
    <property type="molecule type" value="Genomic_DNA"/>
</dbReference>
<reference evidence="2 3" key="1">
    <citation type="journal article" date="2017" name="ISME J.">
        <title>Energy and carbon metabolisms in a deep terrestrial subsurface fluid microbial community.</title>
        <authorList>
            <person name="Momper L."/>
            <person name="Jungbluth S.P."/>
            <person name="Lee M.D."/>
            <person name="Amend J.P."/>
        </authorList>
    </citation>
    <scope>NUCLEOTIDE SEQUENCE [LARGE SCALE GENOMIC DNA]</scope>
    <source>
        <strain evidence="2">SURF_17</strain>
    </source>
</reference>
<name>A0A419EPI2_9BACT</name>
<dbReference type="Gene3D" id="2.20.28.30">
    <property type="entry name" value="RNA polymerase ii, chain L"/>
    <property type="match status" value="1"/>
</dbReference>
<dbReference type="SMART" id="SM00834">
    <property type="entry name" value="CxxC_CXXC_SSSS"/>
    <property type="match status" value="1"/>
</dbReference>
<accession>A0A419EPI2</accession>
<organism evidence="2 3">
    <name type="scientific">Candidatus Abyssobacteria bacterium SURF_17</name>
    <dbReference type="NCBI Taxonomy" id="2093361"/>
    <lineage>
        <taxon>Bacteria</taxon>
        <taxon>Pseudomonadati</taxon>
        <taxon>Candidatus Hydrogenedentota</taxon>
        <taxon>Candidatus Abyssobacteria</taxon>
    </lineage>
</organism>
<dbReference type="InterPro" id="IPR013429">
    <property type="entry name" value="Regulatory_FmdB_Zinc_ribbon"/>
</dbReference>
<dbReference type="AlphaFoldDB" id="A0A419EPI2"/>
<protein>
    <submittedName>
        <fullName evidence="2">Zinc ribbon domain-containing protein</fullName>
    </submittedName>
</protein>
<evidence type="ECO:0000313" key="2">
    <source>
        <dbReference type="EMBL" id="RJP64986.1"/>
    </source>
</evidence>